<accession>A0A1C7LYM1</accession>
<comment type="caution">
    <text evidence="1">The sequence shown here is derived from an EMBL/GenBank/DDBJ whole genome shotgun (WGS) entry which is preliminary data.</text>
</comment>
<protein>
    <submittedName>
        <fullName evidence="1">Uncharacterized protein</fullName>
    </submittedName>
</protein>
<organism evidence="1 2">
    <name type="scientific">Grifola frondosa</name>
    <name type="common">Maitake</name>
    <name type="synonym">Polyporus frondosus</name>
    <dbReference type="NCBI Taxonomy" id="5627"/>
    <lineage>
        <taxon>Eukaryota</taxon>
        <taxon>Fungi</taxon>
        <taxon>Dikarya</taxon>
        <taxon>Basidiomycota</taxon>
        <taxon>Agaricomycotina</taxon>
        <taxon>Agaricomycetes</taxon>
        <taxon>Polyporales</taxon>
        <taxon>Grifolaceae</taxon>
        <taxon>Grifola</taxon>
    </lineage>
</organism>
<dbReference type="Proteomes" id="UP000092993">
    <property type="component" value="Unassembled WGS sequence"/>
</dbReference>
<dbReference type="AlphaFoldDB" id="A0A1C7LYM1"/>
<sequence>MVAFDILVFRLAQRQPDTLKDIRPMVVRMWMPNKPINENTTFIGAISSCSVQPRVNHLLFLKSTPLPLLPRTSSKYA</sequence>
<evidence type="ECO:0000313" key="1">
    <source>
        <dbReference type="EMBL" id="OBZ69803.1"/>
    </source>
</evidence>
<gene>
    <name evidence="1" type="ORF">A0H81_10545</name>
</gene>
<keyword evidence="2" id="KW-1185">Reference proteome</keyword>
<name>A0A1C7LYM1_GRIFR</name>
<dbReference type="EMBL" id="LUGG01000015">
    <property type="protein sequence ID" value="OBZ69803.1"/>
    <property type="molecule type" value="Genomic_DNA"/>
</dbReference>
<evidence type="ECO:0000313" key="2">
    <source>
        <dbReference type="Proteomes" id="UP000092993"/>
    </source>
</evidence>
<proteinExistence type="predicted"/>
<reference evidence="1 2" key="1">
    <citation type="submission" date="2016-03" db="EMBL/GenBank/DDBJ databases">
        <title>Whole genome sequencing of Grifola frondosa 9006-11.</title>
        <authorList>
            <person name="Min B."/>
            <person name="Park H."/>
            <person name="Kim J.-G."/>
            <person name="Cho H."/>
            <person name="Oh Y.-L."/>
            <person name="Kong W.-S."/>
            <person name="Choi I.-G."/>
        </authorList>
    </citation>
    <scope>NUCLEOTIDE SEQUENCE [LARGE SCALE GENOMIC DNA]</scope>
    <source>
        <strain evidence="1 2">9006-11</strain>
    </source>
</reference>